<accession>A0ABZ0KX71</accession>
<dbReference type="PANTHER" id="PTHR47505:SF1">
    <property type="entry name" value="DNA UTILIZATION PROTEIN YHGH"/>
    <property type="match status" value="1"/>
</dbReference>
<dbReference type="SUPFAM" id="SSF53271">
    <property type="entry name" value="PRTase-like"/>
    <property type="match status" value="1"/>
</dbReference>
<keyword evidence="4" id="KW-1185">Reference proteome</keyword>
<dbReference type="EMBL" id="CP116341">
    <property type="protein sequence ID" value="WOV84996.1"/>
    <property type="molecule type" value="Genomic_DNA"/>
</dbReference>
<gene>
    <name evidence="3" type="ORF">PGH26_03450</name>
</gene>
<evidence type="ECO:0000313" key="4">
    <source>
        <dbReference type="Proteomes" id="UP001303532"/>
    </source>
</evidence>
<proteinExistence type="inferred from homology"/>
<evidence type="ECO:0000259" key="2">
    <source>
        <dbReference type="Pfam" id="PF00156"/>
    </source>
</evidence>
<dbReference type="RefSeq" id="WP_323692637.1">
    <property type="nucleotide sequence ID" value="NZ_CP116341.1"/>
</dbReference>
<dbReference type="InterPro" id="IPR051910">
    <property type="entry name" value="ComF/GntX_DNA_util-trans"/>
</dbReference>
<dbReference type="Proteomes" id="UP001303532">
    <property type="component" value="Chromosome"/>
</dbReference>
<organism evidence="3 4">
    <name type="scientific">Sporosarcina jeotgali</name>
    <dbReference type="NCBI Taxonomy" id="3020056"/>
    <lineage>
        <taxon>Bacteria</taxon>
        <taxon>Bacillati</taxon>
        <taxon>Bacillota</taxon>
        <taxon>Bacilli</taxon>
        <taxon>Bacillales</taxon>
        <taxon>Caryophanaceae</taxon>
        <taxon>Sporosarcina</taxon>
    </lineage>
</organism>
<dbReference type="CDD" id="cd06223">
    <property type="entry name" value="PRTases_typeI"/>
    <property type="match status" value="1"/>
</dbReference>
<evidence type="ECO:0000256" key="1">
    <source>
        <dbReference type="ARBA" id="ARBA00008007"/>
    </source>
</evidence>
<name>A0ABZ0KX71_9BACL</name>
<evidence type="ECO:0000313" key="3">
    <source>
        <dbReference type="EMBL" id="WOV84996.1"/>
    </source>
</evidence>
<dbReference type="InterPro" id="IPR000836">
    <property type="entry name" value="PRTase_dom"/>
</dbReference>
<dbReference type="Pfam" id="PF00156">
    <property type="entry name" value="Pribosyltran"/>
    <property type="match status" value="1"/>
</dbReference>
<dbReference type="PANTHER" id="PTHR47505">
    <property type="entry name" value="DNA UTILIZATION PROTEIN YHGH"/>
    <property type="match status" value="1"/>
</dbReference>
<protein>
    <submittedName>
        <fullName evidence="3">ComF family protein</fullName>
    </submittedName>
</protein>
<dbReference type="InterPro" id="IPR029057">
    <property type="entry name" value="PRTase-like"/>
</dbReference>
<dbReference type="Gene3D" id="3.40.50.2020">
    <property type="match status" value="1"/>
</dbReference>
<feature type="domain" description="Phosphoribosyltransferase" evidence="2">
    <location>
        <begin position="166"/>
        <end position="200"/>
    </location>
</feature>
<reference evidence="3 4" key="1">
    <citation type="submission" date="2023-01" db="EMBL/GenBank/DDBJ databases">
        <title>Sporosarcina sp. nov., isolated from Korean tranditional fermented seafood 'Jeotgal'.</title>
        <authorList>
            <person name="Yang A.-I."/>
        </authorList>
    </citation>
    <scope>NUCLEOTIDE SEQUENCE [LARGE SCALE GENOMIC DNA]</scope>
    <source>
        <strain evidence="3 4">B2O-1</strain>
    </source>
</reference>
<comment type="similarity">
    <text evidence="1">Belongs to the ComF/GntX family.</text>
</comment>
<sequence>MNPCLLCMKPISEIASWQSFFGLEKKKTLCDDCSKRFVRADIKEDGYVLDSVHSLYEYDDAMRDWLHQYKFLQDLALAQVFAKELWQSFSSKDIIVPIPMHPERARLRTFSHVETLLNEAKRPYIQLLKKTTTGVMGEKSKQERLDMENLFELIPSAAVQPITYRLVDDIYTTGTTLRQAAAVLKRAGAARVEAVTLIRSIQK</sequence>